<evidence type="ECO:0000256" key="3">
    <source>
        <dbReference type="SAM" id="SignalP"/>
    </source>
</evidence>
<evidence type="ECO:0000256" key="1">
    <source>
        <dbReference type="SAM" id="MobiDB-lite"/>
    </source>
</evidence>
<dbReference type="Proteomes" id="UP001375240">
    <property type="component" value="Unassembled WGS sequence"/>
</dbReference>
<evidence type="ECO:0000313" key="4">
    <source>
        <dbReference type="EMBL" id="KAK6340779.1"/>
    </source>
</evidence>
<feature type="transmembrane region" description="Helical" evidence="2">
    <location>
        <begin position="222"/>
        <end position="245"/>
    </location>
</feature>
<keyword evidence="2" id="KW-1133">Transmembrane helix</keyword>
<evidence type="ECO:0000313" key="5">
    <source>
        <dbReference type="Proteomes" id="UP001375240"/>
    </source>
</evidence>
<organism evidence="4 5">
    <name type="scientific">Orbilia brochopaga</name>
    <dbReference type="NCBI Taxonomy" id="3140254"/>
    <lineage>
        <taxon>Eukaryota</taxon>
        <taxon>Fungi</taxon>
        <taxon>Dikarya</taxon>
        <taxon>Ascomycota</taxon>
        <taxon>Pezizomycotina</taxon>
        <taxon>Orbiliomycetes</taxon>
        <taxon>Orbiliales</taxon>
        <taxon>Orbiliaceae</taxon>
        <taxon>Orbilia</taxon>
    </lineage>
</organism>
<keyword evidence="2" id="KW-0472">Membrane</keyword>
<reference evidence="4 5" key="1">
    <citation type="submission" date="2019-10" db="EMBL/GenBank/DDBJ databases">
        <authorList>
            <person name="Palmer J.M."/>
        </authorList>
    </citation>
    <scope>NUCLEOTIDE SEQUENCE [LARGE SCALE GENOMIC DNA]</scope>
    <source>
        <strain evidence="4 5">TWF696</strain>
    </source>
</reference>
<keyword evidence="5" id="KW-1185">Reference proteome</keyword>
<feature type="signal peptide" evidence="3">
    <location>
        <begin position="1"/>
        <end position="21"/>
    </location>
</feature>
<keyword evidence="3" id="KW-0732">Signal</keyword>
<evidence type="ECO:0000256" key="2">
    <source>
        <dbReference type="SAM" id="Phobius"/>
    </source>
</evidence>
<gene>
    <name evidence="4" type="ORF">TWF696_009099</name>
</gene>
<dbReference type="AlphaFoldDB" id="A0AAV9UEU4"/>
<dbReference type="EMBL" id="JAVHNQ010000008">
    <property type="protein sequence ID" value="KAK6340779.1"/>
    <property type="molecule type" value="Genomic_DNA"/>
</dbReference>
<name>A0AAV9UEU4_9PEZI</name>
<feature type="region of interest" description="Disordered" evidence="1">
    <location>
        <begin position="167"/>
        <end position="214"/>
    </location>
</feature>
<protein>
    <submittedName>
        <fullName evidence="4">Uncharacterized protein</fullName>
    </submittedName>
</protein>
<keyword evidence="2" id="KW-0812">Transmembrane</keyword>
<proteinExistence type="predicted"/>
<accession>A0AAV9UEU4</accession>
<feature type="chain" id="PRO_5043776719" evidence="3">
    <location>
        <begin position="22"/>
        <end position="315"/>
    </location>
</feature>
<sequence>MRNWLAITALSSSILPHCSFAQIEIRPDKPRCYHPNGSLQNSTDYQPCNNVAGVPSMCCKIANSGSSADACLSNGLCSGVTASGDGFALWRESCTDPTWESLACLKICLRKGKGYDWLAEDAPITLCQDGTICCGGKVTGGNCCSSNSGFQLPTGLVVGLPPTSTSMTSAASSTSTSSASKSSTQSSQRQPSSVTSAGSSTSISSTSASTSPLPSPVNANKIHIAMGVSVPVVAVAAFAGGYFFWRRRSNGRKKAPPGPVYEKDSRGPVEIGISNGFFLPRAKESTGDLRGSSRTVHELHGASMPVHHVNVHEMQ</sequence>
<feature type="compositionally biased region" description="Low complexity" evidence="1">
    <location>
        <begin position="167"/>
        <end position="212"/>
    </location>
</feature>
<comment type="caution">
    <text evidence="4">The sequence shown here is derived from an EMBL/GenBank/DDBJ whole genome shotgun (WGS) entry which is preliminary data.</text>
</comment>